<keyword evidence="1" id="KW-1133">Transmembrane helix</keyword>
<reference evidence="3 4" key="1">
    <citation type="submission" date="2018-07" db="EMBL/GenBank/DDBJ databases">
        <title>Bacillus sp. YLB-04 draft genome sequence.</title>
        <authorList>
            <person name="Yu L."/>
            <person name="Tang X."/>
        </authorList>
    </citation>
    <scope>NUCLEOTIDE SEQUENCE [LARGE SCALE GENOMIC DNA]</scope>
    <source>
        <strain evidence="3 4">YLB-04</strain>
    </source>
</reference>
<gene>
    <name evidence="3" type="ORF">DRW41_04800</name>
</gene>
<keyword evidence="1" id="KW-0472">Membrane</keyword>
<dbReference type="InterPro" id="IPR025962">
    <property type="entry name" value="SdpI/YhfL"/>
</dbReference>
<comment type="caution">
    <text evidence="3">The sequence shown here is derived from an EMBL/GenBank/DDBJ whole genome shotgun (WGS) entry which is preliminary data.</text>
</comment>
<evidence type="ECO:0000313" key="3">
    <source>
        <dbReference type="EMBL" id="RDU38879.1"/>
    </source>
</evidence>
<feature type="transmembrane region" description="Helical" evidence="1">
    <location>
        <begin position="185"/>
        <end position="204"/>
    </location>
</feature>
<evidence type="ECO:0000313" key="4">
    <source>
        <dbReference type="Proteomes" id="UP000257144"/>
    </source>
</evidence>
<feature type="transmembrane region" description="Helical" evidence="1">
    <location>
        <begin position="87"/>
        <end position="105"/>
    </location>
</feature>
<keyword evidence="1" id="KW-0812">Transmembrane</keyword>
<dbReference type="PANTHER" id="PTHR37810:SF5">
    <property type="entry name" value="IMMUNITY PROTEIN SDPI"/>
    <property type="match status" value="1"/>
</dbReference>
<proteinExistence type="predicted"/>
<feature type="transmembrane region" description="Helical" evidence="1">
    <location>
        <begin position="111"/>
        <end position="128"/>
    </location>
</feature>
<dbReference type="InterPro" id="IPR012867">
    <property type="entry name" value="DUF1648"/>
</dbReference>
<dbReference type="Pfam" id="PF07853">
    <property type="entry name" value="DUF1648"/>
    <property type="match status" value="1"/>
</dbReference>
<keyword evidence="4" id="KW-1185">Reference proteome</keyword>
<feature type="domain" description="DUF1648" evidence="2">
    <location>
        <begin position="9"/>
        <end position="56"/>
    </location>
</feature>
<evidence type="ECO:0000259" key="2">
    <source>
        <dbReference type="Pfam" id="PF07853"/>
    </source>
</evidence>
<dbReference type="RefSeq" id="WP_115450793.1">
    <property type="nucleotide sequence ID" value="NZ_QNQT01000001.1"/>
</dbReference>
<dbReference type="GO" id="GO:0009636">
    <property type="term" value="P:response to toxic substance"/>
    <property type="evidence" value="ECO:0007669"/>
    <property type="project" value="TreeGrafter"/>
</dbReference>
<dbReference type="PANTHER" id="PTHR37810">
    <property type="entry name" value="IMMUNITY PROTEIN SDPI"/>
    <property type="match status" value="1"/>
</dbReference>
<feature type="transmembrane region" description="Helical" evidence="1">
    <location>
        <begin position="161"/>
        <end position="179"/>
    </location>
</feature>
<organism evidence="3 4">
    <name type="scientific">Neobacillus piezotolerans</name>
    <dbReference type="NCBI Taxonomy" id="2259171"/>
    <lineage>
        <taxon>Bacteria</taxon>
        <taxon>Bacillati</taxon>
        <taxon>Bacillota</taxon>
        <taxon>Bacilli</taxon>
        <taxon>Bacillales</taxon>
        <taxon>Bacillaceae</taxon>
        <taxon>Neobacillus</taxon>
    </lineage>
</organism>
<feature type="transmembrane region" description="Helical" evidence="1">
    <location>
        <begin position="47"/>
        <end position="66"/>
    </location>
</feature>
<dbReference type="InterPro" id="IPR026272">
    <property type="entry name" value="SdpI"/>
</dbReference>
<dbReference type="EMBL" id="QNQT01000001">
    <property type="protein sequence ID" value="RDU38879.1"/>
    <property type="molecule type" value="Genomic_DNA"/>
</dbReference>
<sequence length="206" mass="23585">MKRNWFGIIILLATVLGTWAAYPYLPDRIPTHWNYEGVPDQFGPKSYGVFMLPGIMAALYLLNMFLPKIDPKKNNFKKFNYIRVMNGILFFLFLFQAMQITSSMGLVNPKYTIPVMVGFLFLFIGNLSPKFKPNYFIGIRTPWTLANEDVWKKTHRLGGKVFVIAGILMLLVPFAPAAIQAYGMITIILASLVLIVFASYYYFIKL</sequence>
<protein>
    <recommendedName>
        <fullName evidence="2">DUF1648 domain-containing protein</fullName>
    </recommendedName>
</protein>
<name>A0A3D8GXF4_9BACI</name>
<dbReference type="Proteomes" id="UP000257144">
    <property type="component" value="Unassembled WGS sequence"/>
</dbReference>
<dbReference type="Pfam" id="PF13630">
    <property type="entry name" value="SdpI"/>
    <property type="match status" value="1"/>
</dbReference>
<dbReference type="AlphaFoldDB" id="A0A3D8GXF4"/>
<dbReference type="OrthoDB" id="9808690at2"/>
<accession>A0A3D8GXF4</accession>
<dbReference type="PIRSF" id="PIRSF038959">
    <property type="entry name" value="SdpI"/>
    <property type="match status" value="1"/>
</dbReference>
<evidence type="ECO:0000256" key="1">
    <source>
        <dbReference type="SAM" id="Phobius"/>
    </source>
</evidence>